<accession>A0A834L344</accession>
<reference evidence="2" key="1">
    <citation type="submission" date="2019-11" db="EMBL/GenBank/DDBJ databases">
        <authorList>
            <person name="Liu Y."/>
            <person name="Hou J."/>
            <person name="Li T.-Q."/>
            <person name="Guan C.-H."/>
            <person name="Wu X."/>
            <person name="Wu H.-Z."/>
            <person name="Ling F."/>
            <person name="Zhang R."/>
            <person name="Shi X.-G."/>
            <person name="Ren J.-P."/>
            <person name="Chen E.-F."/>
            <person name="Sun J.-M."/>
        </authorList>
    </citation>
    <scope>NUCLEOTIDE SEQUENCE</scope>
    <source>
        <strain evidence="2">Adult_tree_wgs_1</strain>
        <tissue evidence="2">Leaves</tissue>
    </source>
</reference>
<organism evidence="2 3">
    <name type="scientific">Rhododendron simsii</name>
    <name type="common">Sims's rhododendron</name>
    <dbReference type="NCBI Taxonomy" id="118357"/>
    <lineage>
        <taxon>Eukaryota</taxon>
        <taxon>Viridiplantae</taxon>
        <taxon>Streptophyta</taxon>
        <taxon>Embryophyta</taxon>
        <taxon>Tracheophyta</taxon>
        <taxon>Spermatophyta</taxon>
        <taxon>Magnoliopsida</taxon>
        <taxon>eudicotyledons</taxon>
        <taxon>Gunneridae</taxon>
        <taxon>Pentapetalae</taxon>
        <taxon>asterids</taxon>
        <taxon>Ericales</taxon>
        <taxon>Ericaceae</taxon>
        <taxon>Ericoideae</taxon>
        <taxon>Rhodoreae</taxon>
        <taxon>Rhododendron</taxon>
    </lineage>
</organism>
<comment type="caution">
    <text evidence="2">The sequence shown here is derived from an EMBL/GenBank/DDBJ whole genome shotgun (WGS) entry which is preliminary data.</text>
</comment>
<dbReference type="OrthoDB" id="1649197at2759"/>
<name>A0A834L344_RHOSS</name>
<evidence type="ECO:0000256" key="1">
    <source>
        <dbReference type="SAM" id="MobiDB-lite"/>
    </source>
</evidence>
<dbReference type="AlphaFoldDB" id="A0A834L344"/>
<dbReference type="Proteomes" id="UP000626092">
    <property type="component" value="Unassembled WGS sequence"/>
</dbReference>
<keyword evidence="3" id="KW-1185">Reference proteome</keyword>
<gene>
    <name evidence="2" type="ORF">RHSIM_RhsimUnG0016200</name>
</gene>
<evidence type="ECO:0000313" key="2">
    <source>
        <dbReference type="EMBL" id="KAF7116780.1"/>
    </source>
</evidence>
<sequence length="260" mass="30186">MSGTTINWVYVRYMEDLNKIKQFDWAGAICNYLLKSTHVEHKDPKEVKDSSILLLYWLCEHSNILNQESPDSIPRLLKWNITKLRKTLKDVKQLQQLPDEKVKNGTLEQTIEEKVEYEFKKHKVQQDQVQQDAQEKDETKQHEVVNGEFVELVQTQFEVQQDEGEKVKVAEVENVSDSCGLLVSDVMKVTSPKYNSDSTLEPNTLSGKSLPKEEDECLKKLVDIILDDSKKYAPAMLDESTEERYSINDNLTKKIEYLEK</sequence>
<protein>
    <recommendedName>
        <fullName evidence="4">Aminotransferase-like plant mobile domain-containing protein</fullName>
    </recommendedName>
</protein>
<feature type="compositionally biased region" description="Polar residues" evidence="1">
    <location>
        <begin position="193"/>
        <end position="207"/>
    </location>
</feature>
<evidence type="ECO:0000313" key="3">
    <source>
        <dbReference type="Proteomes" id="UP000626092"/>
    </source>
</evidence>
<dbReference type="EMBL" id="WJXA01000050">
    <property type="protein sequence ID" value="KAF7116780.1"/>
    <property type="molecule type" value="Genomic_DNA"/>
</dbReference>
<evidence type="ECO:0008006" key="4">
    <source>
        <dbReference type="Google" id="ProtNLM"/>
    </source>
</evidence>
<proteinExistence type="predicted"/>
<feature type="region of interest" description="Disordered" evidence="1">
    <location>
        <begin position="193"/>
        <end position="212"/>
    </location>
</feature>